<feature type="transmembrane region" description="Helical" evidence="6">
    <location>
        <begin position="404"/>
        <end position="423"/>
    </location>
</feature>
<evidence type="ECO:0000256" key="3">
    <source>
        <dbReference type="ARBA" id="ARBA00022692"/>
    </source>
</evidence>
<keyword evidence="2" id="KW-1003">Cell membrane</keyword>
<keyword evidence="8" id="KW-1185">Reference proteome</keyword>
<sequence length="473" mass="51082">MTFTDAAERLLPARHLSRVRHLLDLLKVIARGGDDLAVAQRMALIAFGIRIVSAAIAFISQVILARLMGNFDYGVYVFVWVLAIILGNLSCLGFHTAVIRFLPQYRASGQAEEIRGLTWTARVFSMISATLVAGIGIATVLMLGDQVKEYYVAPLIMGAFALPMIALGDVLDGTSRANNWPVLALSPTYLIRPTLIILIAIAAFAWFGSANAQIVLVGALVATYLTTLGQFVLVRRRLGNIFARGRLQLDFKAWVVVALPIFMIEGFYFLLTNADVIVVGLYLPPERVAVYFAAAKIMALVHFVYFAVKAAAAPRFSNLVSTGRMKELGHFASQTTRWAFWPSLVVGGLAMLAAPLLLSLFGPDYLEGRLVMAILLVGILAKAMVGPAEVLLSMTGHHKVCAGVYALALTVNIGLNIALIPHFGIEGAAIATAVAMSAEALLLHITVRHRLGIIQFVGTDQYGRLALRPAAEV</sequence>
<protein>
    <submittedName>
        <fullName evidence="7">Lipopolysaccharide biosynthesis protein</fullName>
    </submittedName>
</protein>
<dbReference type="AlphaFoldDB" id="A0A4V3A6V9"/>
<keyword evidence="4 6" id="KW-1133">Transmembrane helix</keyword>
<evidence type="ECO:0000256" key="6">
    <source>
        <dbReference type="SAM" id="Phobius"/>
    </source>
</evidence>
<evidence type="ECO:0000313" key="7">
    <source>
        <dbReference type="EMBL" id="TDH34858.1"/>
    </source>
</evidence>
<comment type="subcellular location">
    <subcellularLocation>
        <location evidence="1">Cell membrane</location>
        <topology evidence="1">Multi-pass membrane protein</topology>
    </subcellularLocation>
</comment>
<feature type="transmembrane region" description="Helical" evidence="6">
    <location>
        <begin position="370"/>
        <end position="392"/>
    </location>
</feature>
<dbReference type="Pfam" id="PF01943">
    <property type="entry name" value="Polysacc_synt"/>
    <property type="match status" value="1"/>
</dbReference>
<proteinExistence type="predicted"/>
<feature type="transmembrane region" description="Helical" evidence="6">
    <location>
        <begin position="189"/>
        <end position="208"/>
    </location>
</feature>
<comment type="caution">
    <text evidence="7">The sequence shown here is derived from an EMBL/GenBank/DDBJ whole genome shotgun (WGS) entry which is preliminary data.</text>
</comment>
<evidence type="ECO:0000313" key="8">
    <source>
        <dbReference type="Proteomes" id="UP000295131"/>
    </source>
</evidence>
<feature type="transmembrane region" description="Helical" evidence="6">
    <location>
        <begin position="43"/>
        <end position="65"/>
    </location>
</feature>
<keyword evidence="3 6" id="KW-0812">Transmembrane</keyword>
<dbReference type="EMBL" id="SMSI01000003">
    <property type="protein sequence ID" value="TDH34858.1"/>
    <property type="molecule type" value="Genomic_DNA"/>
</dbReference>
<evidence type="ECO:0000256" key="5">
    <source>
        <dbReference type="ARBA" id="ARBA00023136"/>
    </source>
</evidence>
<dbReference type="InterPro" id="IPR050833">
    <property type="entry name" value="Poly_Biosynth_Transport"/>
</dbReference>
<gene>
    <name evidence="7" type="ORF">E2A64_14035</name>
</gene>
<keyword evidence="5 6" id="KW-0472">Membrane</keyword>
<dbReference type="RefSeq" id="WP_133285143.1">
    <property type="nucleotide sequence ID" value="NZ_SMSI01000003.1"/>
</dbReference>
<dbReference type="Proteomes" id="UP000295131">
    <property type="component" value="Unassembled WGS sequence"/>
</dbReference>
<dbReference type="PANTHER" id="PTHR30250:SF11">
    <property type="entry name" value="O-ANTIGEN TRANSPORTER-RELATED"/>
    <property type="match status" value="1"/>
</dbReference>
<dbReference type="InterPro" id="IPR002797">
    <property type="entry name" value="Polysacc_synth"/>
</dbReference>
<feature type="transmembrane region" description="Helical" evidence="6">
    <location>
        <begin position="338"/>
        <end position="358"/>
    </location>
</feature>
<reference evidence="7 8" key="1">
    <citation type="journal article" date="2013" name="Int. J. Syst. Evol. Microbiol.">
        <title>Hoeflea suaedae sp. nov., an endophytic bacterium isolated from the root of the halophyte Suaeda maritima.</title>
        <authorList>
            <person name="Chung E.J."/>
            <person name="Park J.A."/>
            <person name="Pramanik P."/>
            <person name="Bibi F."/>
            <person name="Jeon C.O."/>
            <person name="Chung Y.R."/>
        </authorList>
    </citation>
    <scope>NUCLEOTIDE SEQUENCE [LARGE SCALE GENOMIC DNA]</scope>
    <source>
        <strain evidence="7 8">YC6898</strain>
    </source>
</reference>
<organism evidence="7 8">
    <name type="scientific">Pseudohoeflea suaedae</name>
    <dbReference type="NCBI Taxonomy" id="877384"/>
    <lineage>
        <taxon>Bacteria</taxon>
        <taxon>Pseudomonadati</taxon>
        <taxon>Pseudomonadota</taxon>
        <taxon>Alphaproteobacteria</taxon>
        <taxon>Hyphomicrobiales</taxon>
        <taxon>Rhizobiaceae</taxon>
        <taxon>Pseudohoeflea</taxon>
    </lineage>
</organism>
<dbReference type="OrthoDB" id="9800982at2"/>
<feature type="transmembrane region" description="Helical" evidence="6">
    <location>
        <begin position="150"/>
        <end position="168"/>
    </location>
</feature>
<evidence type="ECO:0000256" key="4">
    <source>
        <dbReference type="ARBA" id="ARBA00022989"/>
    </source>
</evidence>
<accession>A0A4V3A6V9</accession>
<feature type="transmembrane region" description="Helical" evidence="6">
    <location>
        <begin position="254"/>
        <end position="282"/>
    </location>
</feature>
<evidence type="ECO:0000256" key="2">
    <source>
        <dbReference type="ARBA" id="ARBA00022475"/>
    </source>
</evidence>
<feature type="transmembrane region" description="Helical" evidence="6">
    <location>
        <begin position="214"/>
        <end position="234"/>
    </location>
</feature>
<name>A0A4V3A6V9_9HYPH</name>
<feature type="transmembrane region" description="Helical" evidence="6">
    <location>
        <begin position="429"/>
        <end position="447"/>
    </location>
</feature>
<evidence type="ECO:0000256" key="1">
    <source>
        <dbReference type="ARBA" id="ARBA00004651"/>
    </source>
</evidence>
<feature type="transmembrane region" description="Helical" evidence="6">
    <location>
        <begin position="288"/>
        <end position="308"/>
    </location>
</feature>
<dbReference type="PANTHER" id="PTHR30250">
    <property type="entry name" value="PST FAMILY PREDICTED COLANIC ACID TRANSPORTER"/>
    <property type="match status" value="1"/>
</dbReference>
<feature type="transmembrane region" description="Helical" evidence="6">
    <location>
        <begin position="123"/>
        <end position="144"/>
    </location>
</feature>
<feature type="transmembrane region" description="Helical" evidence="6">
    <location>
        <begin position="77"/>
        <end position="102"/>
    </location>
</feature>
<dbReference type="GO" id="GO:0005886">
    <property type="term" value="C:plasma membrane"/>
    <property type="evidence" value="ECO:0007669"/>
    <property type="project" value="UniProtKB-SubCell"/>
</dbReference>